<dbReference type="InterPro" id="IPR013762">
    <property type="entry name" value="Integrase-like_cat_sf"/>
</dbReference>
<reference evidence="8 9" key="1">
    <citation type="submission" date="2018-07" db="EMBL/GenBank/DDBJ databases">
        <title>Complete genome sequence of Flavobacterium arcticum type strain SM1502T.</title>
        <authorList>
            <person name="Li Y."/>
            <person name="Li D.-D."/>
        </authorList>
    </citation>
    <scope>NUCLEOTIDE SEQUENCE [LARGE SCALE GENOMIC DNA]</scope>
    <source>
        <strain evidence="8 9">SM1502</strain>
    </source>
</reference>
<dbReference type="GO" id="GO:0006310">
    <property type="term" value="P:DNA recombination"/>
    <property type="evidence" value="ECO:0007669"/>
    <property type="project" value="UniProtKB-KW"/>
</dbReference>
<dbReference type="Proteomes" id="UP000253951">
    <property type="component" value="Chromosome"/>
</dbReference>
<dbReference type="InterPro" id="IPR011010">
    <property type="entry name" value="DNA_brk_join_enz"/>
</dbReference>
<feature type="domain" description="Core-binding (CB)" evidence="7">
    <location>
        <begin position="107"/>
        <end position="186"/>
    </location>
</feature>
<proteinExistence type="inferred from homology"/>
<dbReference type="EMBL" id="CP031188">
    <property type="protein sequence ID" value="AXG73516.1"/>
    <property type="molecule type" value="Genomic_DNA"/>
</dbReference>
<evidence type="ECO:0000313" key="9">
    <source>
        <dbReference type="Proteomes" id="UP000253951"/>
    </source>
</evidence>
<dbReference type="InterPro" id="IPR010998">
    <property type="entry name" value="Integrase_recombinase_N"/>
</dbReference>
<dbReference type="GO" id="GO:0015074">
    <property type="term" value="P:DNA integration"/>
    <property type="evidence" value="ECO:0007669"/>
    <property type="project" value="UniProtKB-KW"/>
</dbReference>
<sequence>MASINITLRSKPNKKNEFPVILRIVKDRKSKLISLGMLCEKEDWDSKKNEFKKTYANASQRNRVLLKLQEKALKIIDEFALDDIDFTLNQFETKFRGRKSSSVTVSEFWKEKINDFIKAGRIGNSKPYKDTYNSFFKFHKNKNILFREVTPAFLDKYETFLRSNNNSNGGIGIKMRTIRALYNYAIKSGIVDEKYYPFKIYKISKFKAKGVKKALIRDEMKLMEAINTQKYPHLINTKNYLVFSYYMGGMNFVDMMKLKWDNIQGDRIQYIRSKTKGKFTVKMLEPVKQIIAYYKAQNRPTKYVFPILLKEDLSPVQIDNRKHKTLRRFNKQLKEIAEIQGLEQNVTSYVIRHSFATNLKFAGISTDVIGRSMGHADVSITQAYLKEFKDDIIDDAMSKLLEEPILQYAS</sequence>
<evidence type="ECO:0000256" key="1">
    <source>
        <dbReference type="ARBA" id="ARBA00008857"/>
    </source>
</evidence>
<dbReference type="Pfam" id="PF00589">
    <property type="entry name" value="Phage_integrase"/>
    <property type="match status" value="1"/>
</dbReference>
<evidence type="ECO:0000256" key="2">
    <source>
        <dbReference type="ARBA" id="ARBA00022908"/>
    </source>
</evidence>
<dbReference type="PROSITE" id="PS51898">
    <property type="entry name" value="TYR_RECOMBINASE"/>
    <property type="match status" value="1"/>
</dbReference>
<dbReference type="InterPro" id="IPR050090">
    <property type="entry name" value="Tyrosine_recombinase_XerCD"/>
</dbReference>
<dbReference type="InterPro" id="IPR025269">
    <property type="entry name" value="SAM-like_dom"/>
</dbReference>
<evidence type="ECO:0000259" key="6">
    <source>
        <dbReference type="PROSITE" id="PS51898"/>
    </source>
</evidence>
<dbReference type="KEGG" id="fat:DVK85_04420"/>
<keyword evidence="3 5" id="KW-0238">DNA-binding</keyword>
<keyword evidence="9" id="KW-1185">Reference proteome</keyword>
<dbReference type="Pfam" id="PF17293">
    <property type="entry name" value="Arm-DNA-bind_5"/>
    <property type="match status" value="1"/>
</dbReference>
<dbReference type="PANTHER" id="PTHR30349:SF64">
    <property type="entry name" value="PROPHAGE INTEGRASE INTD-RELATED"/>
    <property type="match status" value="1"/>
</dbReference>
<dbReference type="Pfam" id="PF13102">
    <property type="entry name" value="Phage_int_SAM_5"/>
    <property type="match status" value="1"/>
</dbReference>
<organism evidence="8 9">
    <name type="scientific">Flavobacterium arcticum</name>
    <dbReference type="NCBI Taxonomy" id="1784713"/>
    <lineage>
        <taxon>Bacteria</taxon>
        <taxon>Pseudomonadati</taxon>
        <taxon>Bacteroidota</taxon>
        <taxon>Flavobacteriia</taxon>
        <taxon>Flavobacteriales</taxon>
        <taxon>Flavobacteriaceae</taxon>
        <taxon>Flavobacterium</taxon>
    </lineage>
</organism>
<evidence type="ECO:0000313" key="8">
    <source>
        <dbReference type="EMBL" id="AXG73516.1"/>
    </source>
</evidence>
<dbReference type="PANTHER" id="PTHR30349">
    <property type="entry name" value="PHAGE INTEGRASE-RELATED"/>
    <property type="match status" value="1"/>
</dbReference>
<evidence type="ECO:0000256" key="3">
    <source>
        <dbReference type="ARBA" id="ARBA00023125"/>
    </source>
</evidence>
<dbReference type="RefSeq" id="WP_114677277.1">
    <property type="nucleotide sequence ID" value="NZ_CP031188.1"/>
</dbReference>
<evidence type="ECO:0000256" key="4">
    <source>
        <dbReference type="ARBA" id="ARBA00023172"/>
    </source>
</evidence>
<dbReference type="InterPro" id="IPR035386">
    <property type="entry name" value="Arm-DNA-bind_5"/>
</dbReference>
<gene>
    <name evidence="8" type="ORF">DVK85_04420</name>
</gene>
<dbReference type="Gene3D" id="1.10.150.130">
    <property type="match status" value="1"/>
</dbReference>
<dbReference type="InterPro" id="IPR044068">
    <property type="entry name" value="CB"/>
</dbReference>
<accession>A0A345HAA6</accession>
<dbReference type="CDD" id="cd01185">
    <property type="entry name" value="INTN1_C_like"/>
    <property type="match status" value="1"/>
</dbReference>
<evidence type="ECO:0000256" key="5">
    <source>
        <dbReference type="PROSITE-ProRule" id="PRU01248"/>
    </source>
</evidence>
<dbReference type="GO" id="GO:0003677">
    <property type="term" value="F:DNA binding"/>
    <property type="evidence" value="ECO:0007669"/>
    <property type="project" value="UniProtKB-UniRule"/>
</dbReference>
<dbReference type="OrthoDB" id="1094492at2"/>
<dbReference type="AlphaFoldDB" id="A0A345HAA6"/>
<dbReference type="PROSITE" id="PS51900">
    <property type="entry name" value="CB"/>
    <property type="match status" value="1"/>
</dbReference>
<keyword evidence="4" id="KW-0233">DNA recombination</keyword>
<evidence type="ECO:0000259" key="7">
    <source>
        <dbReference type="PROSITE" id="PS51900"/>
    </source>
</evidence>
<dbReference type="Gene3D" id="1.10.443.10">
    <property type="entry name" value="Intergrase catalytic core"/>
    <property type="match status" value="1"/>
</dbReference>
<name>A0A345HAA6_9FLAO</name>
<dbReference type="SUPFAM" id="SSF56349">
    <property type="entry name" value="DNA breaking-rejoining enzymes"/>
    <property type="match status" value="1"/>
</dbReference>
<protein>
    <submittedName>
        <fullName evidence="8">Site-specific integrase</fullName>
    </submittedName>
</protein>
<comment type="similarity">
    <text evidence="1">Belongs to the 'phage' integrase family.</text>
</comment>
<feature type="domain" description="Tyr recombinase" evidence="6">
    <location>
        <begin position="210"/>
        <end position="397"/>
    </location>
</feature>
<keyword evidence="2" id="KW-0229">DNA integration</keyword>
<dbReference type="InterPro" id="IPR002104">
    <property type="entry name" value="Integrase_catalytic"/>
</dbReference>